<organism evidence="2 3">
    <name type="scientific">Apophysomyces ossiformis</name>
    <dbReference type="NCBI Taxonomy" id="679940"/>
    <lineage>
        <taxon>Eukaryota</taxon>
        <taxon>Fungi</taxon>
        <taxon>Fungi incertae sedis</taxon>
        <taxon>Mucoromycota</taxon>
        <taxon>Mucoromycotina</taxon>
        <taxon>Mucoromycetes</taxon>
        <taxon>Mucorales</taxon>
        <taxon>Mucorineae</taxon>
        <taxon>Mucoraceae</taxon>
        <taxon>Apophysomyces</taxon>
    </lineage>
</organism>
<proteinExistence type="predicted"/>
<feature type="transmembrane region" description="Helical" evidence="1">
    <location>
        <begin position="55"/>
        <end position="76"/>
    </location>
</feature>
<reference evidence="2" key="1">
    <citation type="submission" date="2020-01" db="EMBL/GenBank/DDBJ databases">
        <title>Genome Sequencing of Three Apophysomyces-Like Fungal Strains Confirms a Novel Fungal Genus in the Mucoromycota with divergent Burkholderia-like Endosymbiotic Bacteria.</title>
        <authorList>
            <person name="Stajich J.E."/>
            <person name="Macias A.M."/>
            <person name="Carter-House D."/>
            <person name="Lovett B."/>
            <person name="Kasson L.R."/>
            <person name="Berry K."/>
            <person name="Grigoriev I."/>
            <person name="Chang Y."/>
            <person name="Spatafora J."/>
            <person name="Kasson M.T."/>
        </authorList>
    </citation>
    <scope>NUCLEOTIDE SEQUENCE</scope>
    <source>
        <strain evidence="2">NRRL A-21654</strain>
    </source>
</reference>
<protein>
    <submittedName>
        <fullName evidence="2">Uncharacterized protein</fullName>
    </submittedName>
</protein>
<keyword evidence="3" id="KW-1185">Reference proteome</keyword>
<dbReference type="EMBL" id="JABAYA010000194">
    <property type="protein sequence ID" value="KAF7722453.1"/>
    <property type="molecule type" value="Genomic_DNA"/>
</dbReference>
<keyword evidence="1" id="KW-0472">Membrane</keyword>
<comment type="caution">
    <text evidence="2">The sequence shown here is derived from an EMBL/GenBank/DDBJ whole genome shotgun (WGS) entry which is preliminary data.</text>
</comment>
<dbReference type="Proteomes" id="UP000605846">
    <property type="component" value="Unassembled WGS sequence"/>
</dbReference>
<feature type="transmembrane region" description="Helical" evidence="1">
    <location>
        <begin position="117"/>
        <end position="134"/>
    </location>
</feature>
<keyword evidence="1" id="KW-1133">Transmembrane helix</keyword>
<name>A0A8H7EMH4_9FUNG</name>
<dbReference type="AlphaFoldDB" id="A0A8H7EMH4"/>
<sequence length="160" mass="18393">MDIGRLHKHHDTVNEPFLPINNHDEEHTVEEKLAWAQRVKQHFTVRANMHYMMKWYLYVILFAIVLLVLEYGYYRLLDGNSENRFIDVGWRVLVGSTVFLGSIGVDEFLCGRYIDGGVQLLLAGTAAGNLFWLLRVFQAISFYDTQSVLLISLVVSLICA</sequence>
<gene>
    <name evidence="2" type="ORF">EC973_003118</name>
</gene>
<accession>A0A8H7EMH4</accession>
<evidence type="ECO:0000313" key="2">
    <source>
        <dbReference type="EMBL" id="KAF7722453.1"/>
    </source>
</evidence>
<keyword evidence="1" id="KW-0812">Transmembrane</keyword>
<evidence type="ECO:0000256" key="1">
    <source>
        <dbReference type="SAM" id="Phobius"/>
    </source>
</evidence>
<feature type="transmembrane region" description="Helical" evidence="1">
    <location>
        <begin position="88"/>
        <end position="105"/>
    </location>
</feature>
<evidence type="ECO:0000313" key="3">
    <source>
        <dbReference type="Proteomes" id="UP000605846"/>
    </source>
</evidence>